<sequence>MSVQSMTVRYFAGAKAAAGVQTESVELAAESTVDEVIAVLRERHGVRLATVLPACSFLLDGIAVRDRAVAVRPGAELDVLPPFAGG</sequence>
<dbReference type="SUPFAM" id="SSF54285">
    <property type="entry name" value="MoaD/ThiS"/>
    <property type="match status" value="1"/>
</dbReference>
<dbReference type="Proteomes" id="UP001589693">
    <property type="component" value="Unassembled WGS sequence"/>
</dbReference>
<keyword evidence="1" id="KW-0547">Nucleotide-binding</keyword>
<comment type="caution">
    <text evidence="4">The sequence shown here is derived from an EMBL/GenBank/DDBJ whole genome shotgun (WGS) entry which is preliminary data.</text>
</comment>
<dbReference type="Pfam" id="PF02597">
    <property type="entry name" value="ThiS"/>
    <property type="match status" value="1"/>
</dbReference>
<evidence type="ECO:0000256" key="1">
    <source>
        <dbReference type="ARBA" id="ARBA00022741"/>
    </source>
</evidence>
<dbReference type="PANTHER" id="PTHR33359">
    <property type="entry name" value="MOLYBDOPTERIN SYNTHASE SULFUR CARRIER SUBUNIT"/>
    <property type="match status" value="1"/>
</dbReference>
<evidence type="ECO:0000313" key="5">
    <source>
        <dbReference type="Proteomes" id="UP001589693"/>
    </source>
</evidence>
<organism evidence="4 5">
    <name type="scientific">Allokutzneria oryzae</name>
    <dbReference type="NCBI Taxonomy" id="1378989"/>
    <lineage>
        <taxon>Bacteria</taxon>
        <taxon>Bacillati</taxon>
        <taxon>Actinomycetota</taxon>
        <taxon>Actinomycetes</taxon>
        <taxon>Pseudonocardiales</taxon>
        <taxon>Pseudonocardiaceae</taxon>
        <taxon>Allokutzneria</taxon>
    </lineage>
</organism>
<evidence type="ECO:0000256" key="2">
    <source>
        <dbReference type="ARBA" id="ARBA00024200"/>
    </source>
</evidence>
<gene>
    <name evidence="4" type="ORF">ACFFQA_33580</name>
</gene>
<dbReference type="InterPro" id="IPR003749">
    <property type="entry name" value="ThiS/MoaD-like"/>
</dbReference>
<accession>A0ABV6AAF1</accession>
<dbReference type="RefSeq" id="WP_377861049.1">
    <property type="nucleotide sequence ID" value="NZ_JBHLZU010000030.1"/>
</dbReference>
<dbReference type="CDD" id="cd17040">
    <property type="entry name" value="Ubl_MoaD_like"/>
    <property type="match status" value="1"/>
</dbReference>
<dbReference type="PANTHER" id="PTHR33359:SF1">
    <property type="entry name" value="MOLYBDOPTERIN SYNTHASE SULFUR CARRIER SUBUNIT"/>
    <property type="match status" value="1"/>
</dbReference>
<dbReference type="Gene3D" id="3.10.20.30">
    <property type="match status" value="1"/>
</dbReference>
<reference evidence="4 5" key="1">
    <citation type="submission" date="2024-09" db="EMBL/GenBank/DDBJ databases">
        <authorList>
            <person name="Sun Q."/>
            <person name="Mori K."/>
        </authorList>
    </citation>
    <scope>NUCLEOTIDE SEQUENCE [LARGE SCALE GENOMIC DNA]</scope>
    <source>
        <strain evidence="4 5">TBRC 7907</strain>
    </source>
</reference>
<comment type="similarity">
    <text evidence="2">Belongs to the MoaD family.</text>
</comment>
<dbReference type="InterPro" id="IPR044672">
    <property type="entry name" value="MOCS2A"/>
</dbReference>
<evidence type="ECO:0000256" key="3">
    <source>
        <dbReference type="ARBA" id="ARBA00024247"/>
    </source>
</evidence>
<dbReference type="InterPro" id="IPR012675">
    <property type="entry name" value="Beta-grasp_dom_sf"/>
</dbReference>
<protein>
    <recommendedName>
        <fullName evidence="3">Molybdopterin synthase sulfur carrier subunit</fullName>
    </recommendedName>
</protein>
<proteinExistence type="inferred from homology"/>
<keyword evidence="5" id="KW-1185">Reference proteome</keyword>
<name>A0ABV6AAF1_9PSEU</name>
<dbReference type="InterPro" id="IPR016155">
    <property type="entry name" value="Mopterin_synth/thiamin_S_b"/>
</dbReference>
<evidence type="ECO:0000313" key="4">
    <source>
        <dbReference type="EMBL" id="MFB9908896.1"/>
    </source>
</evidence>
<dbReference type="EMBL" id="JBHLZU010000030">
    <property type="protein sequence ID" value="MFB9908896.1"/>
    <property type="molecule type" value="Genomic_DNA"/>
</dbReference>